<comment type="caution">
    <text evidence="1">The sequence shown here is derived from an EMBL/GenBank/DDBJ whole genome shotgun (WGS) entry which is preliminary data.</text>
</comment>
<sequence>MIFLAVTMGFFAESYREHLAEVRKENDYIQTFMEDLKIDTARIKKLLIFERNVKLKAIDSLLLLLCNHQIKGHENDLYYFGRTVTRYPLFQSNDRTVTQLKNSGSLRLIRNEATADSIISYQKAVEEIYTVQNDENAERKDLYPILCRMYDPLVFDKMVKGFKIIRPNDNPPLRSYDTNIQKDLAFYISEIKGSDNLVIHNLQNLETKAENEIAFLQKEYHLKN</sequence>
<name>A0A1J5TJH5_9ZZZZ</name>
<reference evidence="1" key="1">
    <citation type="submission" date="2016-10" db="EMBL/GenBank/DDBJ databases">
        <title>Sequence of Gallionella enrichment culture.</title>
        <authorList>
            <person name="Poehlein A."/>
            <person name="Muehling M."/>
            <person name="Daniel R."/>
        </authorList>
    </citation>
    <scope>NUCLEOTIDE SEQUENCE</scope>
</reference>
<evidence type="ECO:0000313" key="1">
    <source>
        <dbReference type="EMBL" id="OIR12182.1"/>
    </source>
</evidence>
<dbReference type="AlphaFoldDB" id="A0A1J5TJH5"/>
<accession>A0A1J5TJH5</accession>
<dbReference type="EMBL" id="MLJW01000018">
    <property type="protein sequence ID" value="OIR12182.1"/>
    <property type="molecule type" value="Genomic_DNA"/>
</dbReference>
<proteinExistence type="predicted"/>
<gene>
    <name evidence="1" type="ORF">GALL_64330</name>
</gene>
<protein>
    <submittedName>
        <fullName evidence="1">Uncharacterized protein</fullName>
    </submittedName>
</protein>
<organism evidence="1">
    <name type="scientific">mine drainage metagenome</name>
    <dbReference type="NCBI Taxonomy" id="410659"/>
    <lineage>
        <taxon>unclassified sequences</taxon>
        <taxon>metagenomes</taxon>
        <taxon>ecological metagenomes</taxon>
    </lineage>
</organism>